<gene>
    <name evidence="4" type="ORF">ACFPA8_09590</name>
</gene>
<dbReference type="PANTHER" id="PTHR43080:SF2">
    <property type="entry name" value="CBS DOMAIN-CONTAINING PROTEIN"/>
    <property type="match status" value="1"/>
</dbReference>
<protein>
    <submittedName>
        <fullName evidence="4">CBS domain-containing protein</fullName>
    </submittedName>
</protein>
<dbReference type="SMART" id="SM00116">
    <property type="entry name" value="CBS"/>
    <property type="match status" value="2"/>
</dbReference>
<accession>A0ABV9A740</accession>
<name>A0ABV9A740_9ACTN</name>
<comment type="caution">
    <text evidence="4">The sequence shown here is derived from an EMBL/GenBank/DDBJ whole genome shotgun (WGS) entry which is preliminary data.</text>
</comment>
<dbReference type="EMBL" id="JBHSFH010000005">
    <property type="protein sequence ID" value="MFC4494383.1"/>
    <property type="molecule type" value="Genomic_DNA"/>
</dbReference>
<evidence type="ECO:0000313" key="4">
    <source>
        <dbReference type="EMBL" id="MFC4494383.1"/>
    </source>
</evidence>
<evidence type="ECO:0000256" key="1">
    <source>
        <dbReference type="ARBA" id="ARBA00023122"/>
    </source>
</evidence>
<feature type="domain" description="CBS" evidence="3">
    <location>
        <begin position="72"/>
        <end position="128"/>
    </location>
</feature>
<evidence type="ECO:0000256" key="2">
    <source>
        <dbReference type="PROSITE-ProRule" id="PRU00703"/>
    </source>
</evidence>
<dbReference type="SUPFAM" id="SSF54631">
    <property type="entry name" value="CBS-domain pair"/>
    <property type="match status" value="1"/>
</dbReference>
<dbReference type="InterPro" id="IPR000644">
    <property type="entry name" value="CBS_dom"/>
</dbReference>
<dbReference type="PROSITE" id="PS51371">
    <property type="entry name" value="CBS"/>
    <property type="match status" value="2"/>
</dbReference>
<evidence type="ECO:0000259" key="3">
    <source>
        <dbReference type="PROSITE" id="PS51371"/>
    </source>
</evidence>
<evidence type="ECO:0000313" key="5">
    <source>
        <dbReference type="Proteomes" id="UP001595997"/>
    </source>
</evidence>
<dbReference type="RefSeq" id="WP_386445326.1">
    <property type="nucleotide sequence ID" value="NZ_JBHSFH010000005.1"/>
</dbReference>
<reference evidence="5" key="1">
    <citation type="journal article" date="2019" name="Int. J. Syst. Evol. Microbiol.">
        <title>The Global Catalogue of Microorganisms (GCM) 10K type strain sequencing project: providing services to taxonomists for standard genome sequencing and annotation.</title>
        <authorList>
            <consortium name="The Broad Institute Genomics Platform"/>
            <consortium name="The Broad Institute Genome Sequencing Center for Infectious Disease"/>
            <person name="Wu L."/>
            <person name="Ma J."/>
        </authorList>
    </citation>
    <scope>NUCLEOTIDE SEQUENCE [LARGE SCALE GENOMIC DNA]</scope>
    <source>
        <strain evidence="5">CGMCC 4.7357</strain>
    </source>
</reference>
<keyword evidence="1 2" id="KW-0129">CBS domain</keyword>
<dbReference type="PANTHER" id="PTHR43080">
    <property type="entry name" value="CBS DOMAIN-CONTAINING PROTEIN CBSX3, MITOCHONDRIAL"/>
    <property type="match status" value="1"/>
</dbReference>
<dbReference type="Gene3D" id="3.10.580.10">
    <property type="entry name" value="CBS-domain"/>
    <property type="match status" value="1"/>
</dbReference>
<feature type="domain" description="CBS" evidence="3">
    <location>
        <begin position="8"/>
        <end position="64"/>
    </location>
</feature>
<sequence length="146" mass="15449">MTQISNAMSTPPASVAPDASLEEAARHMADARVGALPVVEDDHVVGLVTDRDLVIRAMASGLAPDRPVRTVMSSDPVTVDAGTAVPAAQHAMRSIGARHLPVTDDGRLVGMVSFDDLFCYLTSQQVELADVVDAARQARDPFRTEA</sequence>
<dbReference type="Proteomes" id="UP001595997">
    <property type="component" value="Unassembled WGS sequence"/>
</dbReference>
<organism evidence="4 5">
    <name type="scientific">Streptomyces ovatisporus</name>
    <dbReference type="NCBI Taxonomy" id="1128682"/>
    <lineage>
        <taxon>Bacteria</taxon>
        <taxon>Bacillati</taxon>
        <taxon>Actinomycetota</taxon>
        <taxon>Actinomycetes</taxon>
        <taxon>Kitasatosporales</taxon>
        <taxon>Streptomycetaceae</taxon>
        <taxon>Streptomyces</taxon>
    </lineage>
</organism>
<dbReference type="InterPro" id="IPR046342">
    <property type="entry name" value="CBS_dom_sf"/>
</dbReference>
<keyword evidence="5" id="KW-1185">Reference proteome</keyword>
<dbReference type="InterPro" id="IPR051257">
    <property type="entry name" value="Diverse_CBS-Domain"/>
</dbReference>
<proteinExistence type="predicted"/>
<dbReference type="Pfam" id="PF00571">
    <property type="entry name" value="CBS"/>
    <property type="match status" value="2"/>
</dbReference>